<dbReference type="EMBL" id="CP137641">
    <property type="protein sequence ID" value="WOX55061.1"/>
    <property type="molecule type" value="Genomic_DNA"/>
</dbReference>
<dbReference type="AlphaFoldDB" id="A0ABD8A8Y5"/>
<protein>
    <submittedName>
        <fullName evidence="1">Uncharacterized protein</fullName>
    </submittedName>
</protein>
<evidence type="ECO:0000313" key="1">
    <source>
        <dbReference type="EMBL" id="WOX55061.1"/>
    </source>
</evidence>
<gene>
    <name evidence="1" type="ORF">R6Y95_06185</name>
</gene>
<sequence length="54" mass="6096">MVTPKPKGWSTAKLKASTLKRLQRIRESFSGGDDPIISVDATVNLLIDRYYDSR</sequence>
<keyword evidence="2" id="KW-1185">Reference proteome</keyword>
<proteinExistence type="predicted"/>
<accession>A0ABD8A8Y5</accession>
<organism evidence="1 2">
    <name type="scientific">Methanoculleus palmolei</name>
    <dbReference type="NCBI Taxonomy" id="72612"/>
    <lineage>
        <taxon>Archaea</taxon>
        <taxon>Methanobacteriati</taxon>
        <taxon>Methanobacteriota</taxon>
        <taxon>Stenosarchaea group</taxon>
        <taxon>Methanomicrobia</taxon>
        <taxon>Methanomicrobiales</taxon>
        <taxon>Methanomicrobiaceae</taxon>
        <taxon>Methanoculleus</taxon>
    </lineage>
</organism>
<dbReference type="Proteomes" id="UP001626603">
    <property type="component" value="Chromosome"/>
</dbReference>
<evidence type="ECO:0000313" key="2">
    <source>
        <dbReference type="Proteomes" id="UP001626603"/>
    </source>
</evidence>
<name>A0ABD8A8Y5_9EURY</name>
<reference evidence="1 2" key="1">
    <citation type="submission" date="2023-10" db="EMBL/GenBank/DDBJ databases">
        <title>The complete genome sequence of Methanoculleus palmolei DSM 4273.</title>
        <authorList>
            <person name="Lai S.-J."/>
            <person name="You Y.-T."/>
            <person name="Chen S.-C."/>
        </authorList>
    </citation>
    <scope>NUCLEOTIDE SEQUENCE [LARGE SCALE GENOMIC DNA]</scope>
    <source>
        <strain evidence="1 2">DSM 4273</strain>
    </source>
</reference>